<proteinExistence type="predicted"/>
<evidence type="ECO:0000313" key="3">
    <source>
        <dbReference type="EMBL" id="AGC43877.1"/>
    </source>
</evidence>
<organism evidence="3 4">
    <name type="scientific">Myxococcus stipitatus (strain DSM 14675 / JCM 12634 / Mx s8)</name>
    <dbReference type="NCBI Taxonomy" id="1278073"/>
    <lineage>
        <taxon>Bacteria</taxon>
        <taxon>Pseudomonadati</taxon>
        <taxon>Myxococcota</taxon>
        <taxon>Myxococcia</taxon>
        <taxon>Myxococcales</taxon>
        <taxon>Cystobacterineae</taxon>
        <taxon>Myxococcaceae</taxon>
        <taxon>Myxococcus</taxon>
    </lineage>
</organism>
<dbReference type="InterPro" id="IPR013784">
    <property type="entry name" value="Carb-bd-like_fold"/>
</dbReference>
<evidence type="ECO:0000259" key="2">
    <source>
        <dbReference type="Pfam" id="PF13600"/>
    </source>
</evidence>
<dbReference type="Gene3D" id="2.60.40.1120">
    <property type="entry name" value="Carboxypeptidase-like, regulatory domain"/>
    <property type="match status" value="1"/>
</dbReference>
<dbReference type="EMBL" id="CP004025">
    <property type="protein sequence ID" value="AGC43877.1"/>
    <property type="molecule type" value="Genomic_DNA"/>
</dbReference>
<dbReference type="PANTHER" id="PTHR31005:SF8">
    <property type="entry name" value="DUF4139 DOMAIN-CONTAINING PROTEIN"/>
    <property type="match status" value="1"/>
</dbReference>
<evidence type="ECO:0000259" key="1">
    <source>
        <dbReference type="Pfam" id="PF13598"/>
    </source>
</evidence>
<sequence>MLLLGWAVAGVLHAAVDAPVTDVTVYSDQARVVRTATLDVSGTQRVELPRLPDLVDPDSIRVEAEGAQVSSVEVRQGRVPPFPEKEARALVETLDRLDGDIELAEAERAAIALQVTALRRIRPSAPTQAEPSSGPMSPGGWSTSTAFLIDTAAKLETRGRELEERAASLKDERARRSADAARLVVKPQETGLEVAASLTGAGAATVRLSYLVPQNARWYPRYELQLHPETQRVQVAFSGRVSQETGEDWTRARLTLSTAQPSTLTQLPKLPTWKLGVAERFIPRPQRKAGQARPLLPVLTPAPEPDFEQVLRQWLQARAASMPLKPAATSGTLVGTVIDSQARSPVADVVVSAHSPSLPGEQLVVTDAQGRYRIPALPPGEYTLRFEKEQYKPYARTGVTLRPYKTVKLDVEFLPESLGEVVEIAKMPLEIDEEFVRRVAVERGKSGARSFESLAEVAPAGSSQSAAMGVSLAGATSDLSVPVFDRYVGLAPPKGWVAPVLAEDLPVSLAGGYDLAFSAPRPESVFSGQGERTIPLRVESWPVELERQAFPALAPEAYLVAHLKGSSRGALPGGQATLFVGADRVGTAALKLVVPGESFTLPLGVDSAVRTARNVRLVQSQEGLISKDDVSTYEVTLEVSNPYPFPLKTRVVDQVPLSKQRELEVTLVRAEPVAQRDETTSELRWDLVIPPSSKKTVTFEYTLRRPRDWRLSQSQ</sequence>
<dbReference type="KEGG" id="msd:MYSTI_02561"/>
<dbReference type="SUPFAM" id="SSF49452">
    <property type="entry name" value="Starch-binding domain-like"/>
    <property type="match status" value="1"/>
</dbReference>
<dbReference type="AlphaFoldDB" id="L7U8J1"/>
<dbReference type="GO" id="GO:0030246">
    <property type="term" value="F:carbohydrate binding"/>
    <property type="evidence" value="ECO:0007669"/>
    <property type="project" value="InterPro"/>
</dbReference>
<dbReference type="Proteomes" id="UP000011131">
    <property type="component" value="Chromosome"/>
</dbReference>
<dbReference type="HOGENOM" id="CLU_375854_0_0_7"/>
<dbReference type="Pfam" id="PF13598">
    <property type="entry name" value="DUF4139"/>
    <property type="match status" value="1"/>
</dbReference>
<dbReference type="STRING" id="1278073.MYSTI_02561"/>
<evidence type="ECO:0000313" key="4">
    <source>
        <dbReference type="Proteomes" id="UP000011131"/>
    </source>
</evidence>
<reference evidence="3 4" key="1">
    <citation type="journal article" date="2013" name="Genome Announc.">
        <title>Complete genome sequence of Myxococcus stipitatus strain DSM 14675, a fruiting myxobacterium.</title>
        <authorList>
            <person name="Huntley S."/>
            <person name="Kneip S."/>
            <person name="Treuner-Lange A."/>
            <person name="Sogaard-Andersen L."/>
        </authorList>
    </citation>
    <scope>NUCLEOTIDE SEQUENCE [LARGE SCALE GENOMIC DNA]</scope>
    <source>
        <strain evidence="4">DSM 14675 / JCM 12634 / Mx s8</strain>
    </source>
</reference>
<dbReference type="InterPro" id="IPR025554">
    <property type="entry name" value="DUF4140"/>
</dbReference>
<dbReference type="OrthoDB" id="5379222at2"/>
<dbReference type="PANTHER" id="PTHR31005">
    <property type="entry name" value="DUF4139 DOMAIN-CONTAINING PROTEIN"/>
    <property type="match status" value="1"/>
</dbReference>
<name>L7U8J1_MYXSD</name>
<feature type="domain" description="DUF4140" evidence="2">
    <location>
        <begin position="23"/>
        <end position="117"/>
    </location>
</feature>
<accession>L7U8J1</accession>
<keyword evidence="4" id="KW-1185">Reference proteome</keyword>
<dbReference type="eggNOG" id="COG5316">
    <property type="taxonomic scope" value="Bacteria"/>
</dbReference>
<protein>
    <submittedName>
        <fullName evidence="3">TonB-dependent receptor</fullName>
    </submittedName>
</protein>
<keyword evidence="3" id="KW-0675">Receptor</keyword>
<dbReference type="InterPro" id="IPR011935">
    <property type="entry name" value="CHP02231"/>
</dbReference>
<feature type="domain" description="DUF4139" evidence="1">
    <location>
        <begin position="206"/>
        <end position="706"/>
    </location>
</feature>
<dbReference type="RefSeq" id="WP_015348138.1">
    <property type="nucleotide sequence ID" value="NC_020126.1"/>
</dbReference>
<dbReference type="NCBIfam" id="TIGR02231">
    <property type="entry name" value="mucoidy inhibitor MuiA family protein"/>
    <property type="match status" value="1"/>
</dbReference>
<dbReference type="InterPro" id="IPR037291">
    <property type="entry name" value="DUF4139"/>
</dbReference>
<dbReference type="Pfam" id="PF13600">
    <property type="entry name" value="DUF4140"/>
    <property type="match status" value="1"/>
</dbReference>
<dbReference type="eggNOG" id="COG4771">
    <property type="taxonomic scope" value="Bacteria"/>
</dbReference>
<dbReference type="PATRIC" id="fig|1278073.3.peg.2600"/>
<gene>
    <name evidence="3" type="ordered locus">MYSTI_02561</name>
</gene>